<proteinExistence type="predicted"/>
<protein>
    <submittedName>
        <fullName evidence="2">Uncharacterized protein</fullName>
    </submittedName>
</protein>
<accession>A0A840TK98</accession>
<comment type="caution">
    <text evidence="2">The sequence shown here is derived from an EMBL/GenBank/DDBJ whole genome shotgun (WGS) entry which is preliminary data.</text>
</comment>
<keyword evidence="3" id="KW-1185">Reference proteome</keyword>
<dbReference type="EMBL" id="JACHGF010000001">
    <property type="protein sequence ID" value="MBB5282227.1"/>
    <property type="molecule type" value="Genomic_DNA"/>
</dbReference>
<sequence length="35" mass="3831">MKVLWVGTLEAKSTSESTRLSANADQVPGASKRRR</sequence>
<dbReference type="Proteomes" id="UP000557307">
    <property type="component" value="Unassembled WGS sequence"/>
</dbReference>
<gene>
    <name evidence="2" type="ORF">HNQ92_000348</name>
</gene>
<evidence type="ECO:0000313" key="2">
    <source>
        <dbReference type="EMBL" id="MBB5282227.1"/>
    </source>
</evidence>
<organism evidence="2 3">
    <name type="scientific">Rhabdobacter roseus</name>
    <dbReference type="NCBI Taxonomy" id="1655419"/>
    <lineage>
        <taxon>Bacteria</taxon>
        <taxon>Pseudomonadati</taxon>
        <taxon>Bacteroidota</taxon>
        <taxon>Cytophagia</taxon>
        <taxon>Cytophagales</taxon>
        <taxon>Cytophagaceae</taxon>
        <taxon>Rhabdobacter</taxon>
    </lineage>
</organism>
<feature type="region of interest" description="Disordered" evidence="1">
    <location>
        <begin position="11"/>
        <end position="35"/>
    </location>
</feature>
<feature type="compositionally biased region" description="Polar residues" evidence="1">
    <location>
        <begin position="11"/>
        <end position="24"/>
    </location>
</feature>
<evidence type="ECO:0000256" key="1">
    <source>
        <dbReference type="SAM" id="MobiDB-lite"/>
    </source>
</evidence>
<dbReference type="AlphaFoldDB" id="A0A840TK98"/>
<evidence type="ECO:0000313" key="3">
    <source>
        <dbReference type="Proteomes" id="UP000557307"/>
    </source>
</evidence>
<name>A0A840TK98_9BACT</name>
<reference evidence="2 3" key="1">
    <citation type="submission" date="2020-08" db="EMBL/GenBank/DDBJ databases">
        <title>Genomic Encyclopedia of Type Strains, Phase IV (KMG-IV): sequencing the most valuable type-strain genomes for metagenomic binning, comparative biology and taxonomic classification.</title>
        <authorList>
            <person name="Goeker M."/>
        </authorList>
    </citation>
    <scope>NUCLEOTIDE SEQUENCE [LARGE SCALE GENOMIC DNA]</scope>
    <source>
        <strain evidence="2 3">DSM 105074</strain>
    </source>
</reference>